<dbReference type="PRINTS" id="PR01415">
    <property type="entry name" value="ANKYRIN"/>
</dbReference>
<dbReference type="Pfam" id="PF00023">
    <property type="entry name" value="Ank"/>
    <property type="match status" value="1"/>
</dbReference>
<dbReference type="Proteomes" id="UP000326924">
    <property type="component" value="Unassembled WGS sequence"/>
</dbReference>
<dbReference type="InterPro" id="IPR036770">
    <property type="entry name" value="Ankyrin_rpt-contain_sf"/>
</dbReference>
<name>A0A5J5EME4_9PEZI</name>
<dbReference type="SMART" id="SM00248">
    <property type="entry name" value="ANK"/>
    <property type="match status" value="7"/>
</dbReference>
<gene>
    <name evidence="4" type="ORF">FN846DRAFT_800942</name>
</gene>
<comment type="caution">
    <text evidence="4">The sequence shown here is derived from an EMBL/GenBank/DDBJ whole genome shotgun (WGS) entry which is preliminary data.</text>
</comment>
<dbReference type="Gene3D" id="1.25.40.20">
    <property type="entry name" value="Ankyrin repeat-containing domain"/>
    <property type="match status" value="4"/>
</dbReference>
<feature type="repeat" description="ANK" evidence="3">
    <location>
        <begin position="160"/>
        <end position="196"/>
    </location>
</feature>
<keyword evidence="2 3" id="KW-0040">ANK repeat</keyword>
<evidence type="ECO:0000256" key="2">
    <source>
        <dbReference type="ARBA" id="ARBA00023043"/>
    </source>
</evidence>
<evidence type="ECO:0000256" key="3">
    <source>
        <dbReference type="PROSITE-ProRule" id="PRU00023"/>
    </source>
</evidence>
<proteinExistence type="predicted"/>
<dbReference type="Pfam" id="PF12796">
    <property type="entry name" value="Ank_2"/>
    <property type="match status" value="2"/>
</dbReference>
<keyword evidence="5" id="KW-1185">Reference proteome</keyword>
<keyword evidence="1" id="KW-0677">Repeat</keyword>
<accession>A0A5J5EME4</accession>
<reference evidence="4 5" key="1">
    <citation type="submission" date="2019-09" db="EMBL/GenBank/DDBJ databases">
        <title>Draft genome of the ectomycorrhizal ascomycete Sphaerosporella brunnea.</title>
        <authorList>
            <consortium name="DOE Joint Genome Institute"/>
            <person name="Benucci G.M."/>
            <person name="Marozzi G."/>
            <person name="Antonielli L."/>
            <person name="Sanchez S."/>
            <person name="Marco P."/>
            <person name="Wang X."/>
            <person name="Falini L.B."/>
            <person name="Barry K."/>
            <person name="Haridas S."/>
            <person name="Lipzen A."/>
            <person name="Labutti K."/>
            <person name="Grigoriev I.V."/>
            <person name="Murat C."/>
            <person name="Martin F."/>
            <person name="Albertini E."/>
            <person name="Donnini D."/>
            <person name="Bonito G."/>
        </authorList>
    </citation>
    <scope>NUCLEOTIDE SEQUENCE [LARGE SCALE GENOMIC DNA]</scope>
    <source>
        <strain evidence="4 5">Sb_GMNB300</strain>
    </source>
</reference>
<dbReference type="PANTHER" id="PTHR24180:SF45">
    <property type="entry name" value="POLY [ADP-RIBOSE] POLYMERASE TANKYRASE"/>
    <property type="match status" value="1"/>
</dbReference>
<dbReference type="InterPro" id="IPR002110">
    <property type="entry name" value="Ankyrin_rpt"/>
</dbReference>
<dbReference type="PROSITE" id="PS50088">
    <property type="entry name" value="ANK_REPEAT"/>
    <property type="match status" value="4"/>
</dbReference>
<dbReference type="PROSITE" id="PS50297">
    <property type="entry name" value="ANK_REP_REGION"/>
    <property type="match status" value="3"/>
</dbReference>
<feature type="repeat" description="ANK" evidence="3">
    <location>
        <begin position="60"/>
        <end position="92"/>
    </location>
</feature>
<feature type="repeat" description="ANK" evidence="3">
    <location>
        <begin position="23"/>
        <end position="51"/>
    </location>
</feature>
<dbReference type="SUPFAM" id="SSF48403">
    <property type="entry name" value="Ankyrin repeat"/>
    <property type="match status" value="1"/>
</dbReference>
<feature type="repeat" description="ANK" evidence="3">
    <location>
        <begin position="94"/>
        <end position="126"/>
    </location>
</feature>
<evidence type="ECO:0000256" key="1">
    <source>
        <dbReference type="ARBA" id="ARBA00022737"/>
    </source>
</evidence>
<dbReference type="AlphaFoldDB" id="A0A5J5EME4"/>
<evidence type="ECO:0000313" key="5">
    <source>
        <dbReference type="Proteomes" id="UP000326924"/>
    </source>
</evidence>
<sequence length="355" mass="38176">MALYLLSHGASLSARCPFWLTFPLHVAVYSGYCTMVQLLLDCGADVNAGLSSGNNWSSNTGTTPLHIAARVGSPEMIQLLIEYGADVYAVASITGRTPLHIACARGDAEIIRLLILNGAPIHSSTKNRILYICSSLDRVAIVHMLLEYGGDVNATSGEANNKTLLHRAAGGSRNRGSPKMVELLIKCGADVAAADWKGKTPLHLACRNIVSKPLDEDYPGDAAKRRRDNMEVVRLLIANGAPLNAVDPSVGFTPLHTVCWGAVFGHYEKRGECMEAAKVLILSGAKLDVPSKEGKTALDILDEGRKRMSAWSSGYWFTACWFWCVKASGLKGSRLPGRATRPRCLPSTAALGEDQ</sequence>
<organism evidence="4 5">
    <name type="scientific">Sphaerosporella brunnea</name>
    <dbReference type="NCBI Taxonomy" id="1250544"/>
    <lineage>
        <taxon>Eukaryota</taxon>
        <taxon>Fungi</taxon>
        <taxon>Dikarya</taxon>
        <taxon>Ascomycota</taxon>
        <taxon>Pezizomycotina</taxon>
        <taxon>Pezizomycetes</taxon>
        <taxon>Pezizales</taxon>
        <taxon>Pyronemataceae</taxon>
        <taxon>Sphaerosporella</taxon>
    </lineage>
</organism>
<evidence type="ECO:0000313" key="4">
    <source>
        <dbReference type="EMBL" id="KAA8896396.1"/>
    </source>
</evidence>
<dbReference type="PANTHER" id="PTHR24180">
    <property type="entry name" value="CYCLIN-DEPENDENT KINASE INHIBITOR 2C-RELATED"/>
    <property type="match status" value="1"/>
</dbReference>
<dbReference type="InParanoid" id="A0A5J5EME4"/>
<dbReference type="Pfam" id="PF13637">
    <property type="entry name" value="Ank_4"/>
    <property type="match status" value="1"/>
</dbReference>
<protein>
    <submittedName>
        <fullName evidence="4">Ankyrin repeat-containing domain protein</fullName>
    </submittedName>
</protein>
<dbReference type="EMBL" id="VXIS01000213">
    <property type="protein sequence ID" value="KAA8896396.1"/>
    <property type="molecule type" value="Genomic_DNA"/>
</dbReference>
<dbReference type="OrthoDB" id="194358at2759"/>
<dbReference type="InterPro" id="IPR051637">
    <property type="entry name" value="Ank_repeat_dom-contain_49"/>
</dbReference>